<reference evidence="2" key="1">
    <citation type="journal article" date="2023" name="Science">
        <title>Genome structures resolve the early diversification of teleost fishes.</title>
        <authorList>
            <person name="Parey E."/>
            <person name="Louis A."/>
            <person name="Montfort J."/>
            <person name="Bouchez O."/>
            <person name="Roques C."/>
            <person name="Iampietro C."/>
            <person name="Lluch J."/>
            <person name="Castinel A."/>
            <person name="Donnadieu C."/>
            <person name="Desvignes T."/>
            <person name="Floi Bucao C."/>
            <person name="Jouanno E."/>
            <person name="Wen M."/>
            <person name="Mejri S."/>
            <person name="Dirks R."/>
            <person name="Jansen H."/>
            <person name="Henkel C."/>
            <person name="Chen W.J."/>
            <person name="Zahm M."/>
            <person name="Cabau C."/>
            <person name="Klopp C."/>
            <person name="Thompson A.W."/>
            <person name="Robinson-Rechavi M."/>
            <person name="Braasch I."/>
            <person name="Lecointre G."/>
            <person name="Bobe J."/>
            <person name="Postlethwait J.H."/>
            <person name="Berthelot C."/>
            <person name="Roest Crollius H."/>
            <person name="Guiguen Y."/>
        </authorList>
    </citation>
    <scope>NUCLEOTIDE SEQUENCE</scope>
    <source>
        <strain evidence="2">Concon-B</strain>
    </source>
</reference>
<dbReference type="Proteomes" id="UP001152803">
    <property type="component" value="Unassembled WGS sequence"/>
</dbReference>
<evidence type="ECO:0000313" key="3">
    <source>
        <dbReference type="Proteomes" id="UP001152803"/>
    </source>
</evidence>
<evidence type="ECO:0000256" key="1">
    <source>
        <dbReference type="SAM" id="MobiDB-lite"/>
    </source>
</evidence>
<name>A0A9Q1HZG0_CONCO</name>
<protein>
    <submittedName>
        <fullName evidence="2">Uncharacterized protein</fullName>
    </submittedName>
</protein>
<feature type="region of interest" description="Disordered" evidence="1">
    <location>
        <begin position="1"/>
        <end position="29"/>
    </location>
</feature>
<comment type="caution">
    <text evidence="2">The sequence shown here is derived from an EMBL/GenBank/DDBJ whole genome shotgun (WGS) entry which is preliminary data.</text>
</comment>
<evidence type="ECO:0000313" key="2">
    <source>
        <dbReference type="EMBL" id="KAJ8271545.1"/>
    </source>
</evidence>
<sequence length="89" mass="9762">MRSVNDRALFSETGTAERKASPDGSLHFPDSPIAWRAKLAQSDKHRNIEGSKTTFKRIWLQISGSFPVNERGKKTADASNAVGSAFVLD</sequence>
<dbReference type="AlphaFoldDB" id="A0A9Q1HZG0"/>
<dbReference type="EMBL" id="JAFJMO010000007">
    <property type="protein sequence ID" value="KAJ8271545.1"/>
    <property type="molecule type" value="Genomic_DNA"/>
</dbReference>
<accession>A0A9Q1HZG0</accession>
<proteinExistence type="predicted"/>
<keyword evidence="3" id="KW-1185">Reference proteome</keyword>
<gene>
    <name evidence="2" type="ORF">COCON_G00104040</name>
</gene>
<organism evidence="2 3">
    <name type="scientific">Conger conger</name>
    <name type="common">Conger eel</name>
    <name type="synonym">Muraena conger</name>
    <dbReference type="NCBI Taxonomy" id="82655"/>
    <lineage>
        <taxon>Eukaryota</taxon>
        <taxon>Metazoa</taxon>
        <taxon>Chordata</taxon>
        <taxon>Craniata</taxon>
        <taxon>Vertebrata</taxon>
        <taxon>Euteleostomi</taxon>
        <taxon>Actinopterygii</taxon>
        <taxon>Neopterygii</taxon>
        <taxon>Teleostei</taxon>
        <taxon>Anguilliformes</taxon>
        <taxon>Congridae</taxon>
        <taxon>Conger</taxon>
    </lineage>
</organism>